<keyword evidence="5" id="KW-1185">Reference proteome</keyword>
<dbReference type="InterPro" id="IPR018114">
    <property type="entry name" value="TRYPSIN_HIS"/>
</dbReference>
<evidence type="ECO:0000256" key="2">
    <source>
        <dbReference type="SAM" id="SignalP"/>
    </source>
</evidence>
<name>A0A8J2L6T7_9HEXA</name>
<dbReference type="InterPro" id="IPR001254">
    <property type="entry name" value="Trypsin_dom"/>
</dbReference>
<sequence length="145" mass="16377">MHVLEFFVFAAVISGLSQADDELTSNITISARQGNPCSCGMRNNHGSKIVGGVITKPHEFPWRVAMYLRSSMWGRQRYSYRCSASLIDKDWVMTAAHCAYRIRADQVVVNIGDHNLQSTSEAKHIRKKISKIMVHPRFNPGKIDN</sequence>
<feature type="chain" id="PRO_5035312867" description="Peptidase S1 domain-containing protein" evidence="2">
    <location>
        <begin position="20"/>
        <end position="145"/>
    </location>
</feature>
<dbReference type="EMBL" id="CAJVCH010542484">
    <property type="protein sequence ID" value="CAG7827166.1"/>
    <property type="molecule type" value="Genomic_DNA"/>
</dbReference>
<dbReference type="PANTHER" id="PTHR24252:SF7">
    <property type="entry name" value="HYALIN"/>
    <property type="match status" value="1"/>
</dbReference>
<dbReference type="GO" id="GO:0004252">
    <property type="term" value="F:serine-type endopeptidase activity"/>
    <property type="evidence" value="ECO:0007669"/>
    <property type="project" value="InterPro"/>
</dbReference>
<dbReference type="FunFam" id="2.40.10.10:FF:000068">
    <property type="entry name" value="transmembrane protease serine 2"/>
    <property type="match status" value="1"/>
</dbReference>
<dbReference type="PROSITE" id="PS50240">
    <property type="entry name" value="TRYPSIN_DOM"/>
    <property type="match status" value="1"/>
</dbReference>
<dbReference type="Pfam" id="PF00089">
    <property type="entry name" value="Trypsin"/>
    <property type="match status" value="1"/>
</dbReference>
<dbReference type="PROSITE" id="PS00134">
    <property type="entry name" value="TRYPSIN_HIS"/>
    <property type="match status" value="1"/>
</dbReference>
<evidence type="ECO:0000256" key="1">
    <source>
        <dbReference type="ARBA" id="ARBA00023157"/>
    </source>
</evidence>
<dbReference type="AlphaFoldDB" id="A0A8J2L6T7"/>
<feature type="signal peptide" evidence="2">
    <location>
        <begin position="1"/>
        <end position="19"/>
    </location>
</feature>
<keyword evidence="2" id="KW-0732">Signal</keyword>
<keyword evidence="1" id="KW-1015">Disulfide bond</keyword>
<reference evidence="4" key="1">
    <citation type="submission" date="2021-06" db="EMBL/GenBank/DDBJ databases">
        <authorList>
            <person name="Hodson N. C."/>
            <person name="Mongue J. A."/>
            <person name="Jaron S. K."/>
        </authorList>
    </citation>
    <scope>NUCLEOTIDE SEQUENCE</scope>
</reference>
<protein>
    <recommendedName>
        <fullName evidence="3">Peptidase S1 domain-containing protein</fullName>
    </recommendedName>
</protein>
<comment type="caution">
    <text evidence="4">The sequence shown here is derived from an EMBL/GenBank/DDBJ whole genome shotgun (WGS) entry which is preliminary data.</text>
</comment>
<evidence type="ECO:0000313" key="4">
    <source>
        <dbReference type="EMBL" id="CAG7827166.1"/>
    </source>
</evidence>
<evidence type="ECO:0000313" key="5">
    <source>
        <dbReference type="Proteomes" id="UP000708208"/>
    </source>
</evidence>
<dbReference type="GO" id="GO:0006508">
    <property type="term" value="P:proteolysis"/>
    <property type="evidence" value="ECO:0007669"/>
    <property type="project" value="InterPro"/>
</dbReference>
<accession>A0A8J2L6T7</accession>
<feature type="non-terminal residue" evidence="4">
    <location>
        <position position="1"/>
    </location>
</feature>
<dbReference type="PANTHER" id="PTHR24252">
    <property type="entry name" value="ACROSIN-RELATED"/>
    <property type="match status" value="1"/>
</dbReference>
<dbReference type="Proteomes" id="UP000708208">
    <property type="component" value="Unassembled WGS sequence"/>
</dbReference>
<gene>
    <name evidence="4" type="ORF">AFUS01_LOCUS37166</name>
</gene>
<proteinExistence type="predicted"/>
<organism evidence="4 5">
    <name type="scientific">Allacma fusca</name>
    <dbReference type="NCBI Taxonomy" id="39272"/>
    <lineage>
        <taxon>Eukaryota</taxon>
        <taxon>Metazoa</taxon>
        <taxon>Ecdysozoa</taxon>
        <taxon>Arthropoda</taxon>
        <taxon>Hexapoda</taxon>
        <taxon>Collembola</taxon>
        <taxon>Symphypleona</taxon>
        <taxon>Sminthuridae</taxon>
        <taxon>Allacma</taxon>
    </lineage>
</organism>
<dbReference type="OrthoDB" id="531708at2759"/>
<evidence type="ECO:0000259" key="3">
    <source>
        <dbReference type="PROSITE" id="PS50240"/>
    </source>
</evidence>
<feature type="domain" description="Peptidase S1" evidence="3">
    <location>
        <begin position="49"/>
        <end position="145"/>
    </location>
</feature>